<evidence type="ECO:0000313" key="3">
    <source>
        <dbReference type="Proteomes" id="UP000683310"/>
    </source>
</evidence>
<evidence type="ECO:0000313" key="2">
    <source>
        <dbReference type="EMBL" id="QVI18903.1"/>
    </source>
</evidence>
<sequence length="305" mass="32278">MTVPPGAPDPEAVTEFTVGVVARRLGVPVATLRSWNQRYGLGPQRHRPGRHRHYTEADLAVVTRMVELVRAGAGPASAARAARVLLEPAPPLDDAQPVITAAEHMQAARLLGVISVHLAHYGVIVTWNQLCRPAFAEIVANQRLGRGYIDVEHILSWAITTALHRGVPTLTDLPGEPEIVLACTGGEQHVLPLEVLRAALAEQGRPALLLGASVPPEALAQALTRRKHPATVVLWSQSESTAVGAAIAAAESSRSAVLLAGPGWEHADIVSGRRHLDSLDDAVAALVATDVPAHSRASDGTNRMT</sequence>
<organism evidence="2 3">
    <name type="scientific">Nocardia tengchongensis</name>
    <dbReference type="NCBI Taxonomy" id="2055889"/>
    <lineage>
        <taxon>Bacteria</taxon>
        <taxon>Bacillati</taxon>
        <taxon>Actinomycetota</taxon>
        <taxon>Actinomycetes</taxon>
        <taxon>Mycobacteriales</taxon>
        <taxon>Nocardiaceae</taxon>
        <taxon>Nocardia</taxon>
    </lineage>
</organism>
<accession>A0ABX8CG06</accession>
<dbReference type="Pfam" id="PF13411">
    <property type="entry name" value="MerR_1"/>
    <property type="match status" value="1"/>
</dbReference>
<dbReference type="Proteomes" id="UP000683310">
    <property type="component" value="Chromosome"/>
</dbReference>
<dbReference type="InterPro" id="IPR000551">
    <property type="entry name" value="MerR-type_HTH_dom"/>
</dbReference>
<dbReference type="Gene3D" id="3.40.50.280">
    <property type="entry name" value="Cobalamin-binding domain"/>
    <property type="match status" value="1"/>
</dbReference>
<dbReference type="SMART" id="SM00422">
    <property type="entry name" value="HTH_MERR"/>
    <property type="match status" value="1"/>
</dbReference>
<dbReference type="RefSeq" id="WP_213554940.1">
    <property type="nucleotide sequence ID" value="NZ_JBHZDI010000008.1"/>
</dbReference>
<dbReference type="SUPFAM" id="SSF52242">
    <property type="entry name" value="Cobalamin (vitamin B12)-binding domain"/>
    <property type="match status" value="1"/>
</dbReference>
<proteinExistence type="predicted"/>
<keyword evidence="3" id="KW-1185">Reference proteome</keyword>
<evidence type="ECO:0000259" key="1">
    <source>
        <dbReference type="PROSITE" id="PS50937"/>
    </source>
</evidence>
<dbReference type="Gene3D" id="1.10.1660.10">
    <property type="match status" value="1"/>
</dbReference>
<dbReference type="InterPro" id="IPR036724">
    <property type="entry name" value="Cobalamin-bd_sf"/>
</dbReference>
<protein>
    <submittedName>
        <fullName evidence="2">MerR family transcriptional regulator</fullName>
    </submittedName>
</protein>
<dbReference type="EMBL" id="CP074371">
    <property type="protein sequence ID" value="QVI18903.1"/>
    <property type="molecule type" value="Genomic_DNA"/>
</dbReference>
<feature type="domain" description="HTH merR-type" evidence="1">
    <location>
        <begin position="15"/>
        <end position="84"/>
    </location>
</feature>
<gene>
    <name evidence="2" type="ORF">KHQ06_20570</name>
</gene>
<reference evidence="2 3" key="1">
    <citation type="submission" date="2021-04" db="EMBL/GenBank/DDBJ databases">
        <title>Nocardia tengchongensis.</title>
        <authorList>
            <person name="Zhuang k."/>
            <person name="Ran Y."/>
            <person name="Li W."/>
        </authorList>
    </citation>
    <scope>NUCLEOTIDE SEQUENCE [LARGE SCALE GENOMIC DNA]</scope>
    <source>
        <strain evidence="2 3">CFH S0057</strain>
    </source>
</reference>
<name>A0ABX8CG06_9NOCA</name>
<dbReference type="SUPFAM" id="SSF46955">
    <property type="entry name" value="Putative DNA-binding domain"/>
    <property type="match status" value="1"/>
</dbReference>
<dbReference type="InterPro" id="IPR009061">
    <property type="entry name" value="DNA-bd_dom_put_sf"/>
</dbReference>
<dbReference type="PROSITE" id="PS50937">
    <property type="entry name" value="HTH_MERR_2"/>
    <property type="match status" value="1"/>
</dbReference>